<dbReference type="Gene3D" id="3.30.200.180">
    <property type="match status" value="1"/>
</dbReference>
<name>A0A841T0Y0_9BACL</name>
<organism evidence="3 4">
    <name type="scientific">Cohnella thailandensis</name>
    <dbReference type="NCBI Taxonomy" id="557557"/>
    <lineage>
        <taxon>Bacteria</taxon>
        <taxon>Bacillati</taxon>
        <taxon>Bacillota</taxon>
        <taxon>Bacilli</taxon>
        <taxon>Bacillales</taxon>
        <taxon>Paenibacillaceae</taxon>
        <taxon>Cohnella</taxon>
    </lineage>
</organism>
<feature type="compositionally biased region" description="Low complexity" evidence="1">
    <location>
        <begin position="13"/>
        <end position="26"/>
    </location>
</feature>
<dbReference type="CDD" id="cd14852">
    <property type="entry name" value="LD-carboxypeptidase"/>
    <property type="match status" value="1"/>
</dbReference>
<dbReference type="PANTHER" id="PTHR34385">
    <property type="entry name" value="D-ALANYL-D-ALANINE CARBOXYPEPTIDASE"/>
    <property type="match status" value="1"/>
</dbReference>
<feature type="domain" description="D-alanyl-D-alanine carboxypeptidase-like core" evidence="2">
    <location>
        <begin position="94"/>
        <end position="209"/>
    </location>
</feature>
<dbReference type="SUPFAM" id="SSF55166">
    <property type="entry name" value="Hedgehog/DD-peptidase"/>
    <property type="match status" value="1"/>
</dbReference>
<dbReference type="InterPro" id="IPR052179">
    <property type="entry name" value="DD-CPase-like"/>
</dbReference>
<dbReference type="Pfam" id="PF02557">
    <property type="entry name" value="VanY"/>
    <property type="match status" value="1"/>
</dbReference>
<protein>
    <submittedName>
        <fullName evidence="3">M15 family metallopeptidase</fullName>
    </submittedName>
</protein>
<dbReference type="AlphaFoldDB" id="A0A841T0Y0"/>
<reference evidence="3 4" key="1">
    <citation type="submission" date="2020-08" db="EMBL/GenBank/DDBJ databases">
        <title>Cohnella phylogeny.</title>
        <authorList>
            <person name="Dunlap C."/>
        </authorList>
    </citation>
    <scope>NUCLEOTIDE SEQUENCE [LARGE SCALE GENOMIC DNA]</scope>
    <source>
        <strain evidence="3 4">DSM 25241</strain>
    </source>
</reference>
<evidence type="ECO:0000259" key="2">
    <source>
        <dbReference type="Pfam" id="PF02557"/>
    </source>
</evidence>
<evidence type="ECO:0000313" key="3">
    <source>
        <dbReference type="EMBL" id="MBB6637202.1"/>
    </source>
</evidence>
<accession>A0A841T0Y0</accession>
<dbReference type="InterPro" id="IPR003709">
    <property type="entry name" value="VanY-like_core_dom"/>
</dbReference>
<evidence type="ECO:0000256" key="1">
    <source>
        <dbReference type="SAM" id="MobiDB-lite"/>
    </source>
</evidence>
<feature type="region of interest" description="Disordered" evidence="1">
    <location>
        <begin position="1"/>
        <end position="38"/>
    </location>
</feature>
<gene>
    <name evidence="3" type="ORF">H7B67_24005</name>
</gene>
<dbReference type="EMBL" id="JACJVQ010000020">
    <property type="protein sequence ID" value="MBB6637202.1"/>
    <property type="molecule type" value="Genomic_DNA"/>
</dbReference>
<dbReference type="Proteomes" id="UP000535838">
    <property type="component" value="Unassembled WGS sequence"/>
</dbReference>
<comment type="caution">
    <text evidence="3">The sequence shown here is derived from an EMBL/GenBank/DDBJ whole genome shotgun (WGS) entry which is preliminary data.</text>
</comment>
<proteinExistence type="predicted"/>
<dbReference type="InterPro" id="IPR058193">
    <property type="entry name" value="VanY/YodJ_core_dom"/>
</dbReference>
<dbReference type="Gene3D" id="3.30.1380.10">
    <property type="match status" value="1"/>
</dbReference>
<feature type="compositionally biased region" description="Polar residues" evidence="1">
    <location>
        <begin position="1"/>
        <end position="12"/>
    </location>
</feature>
<dbReference type="GO" id="GO:0006508">
    <property type="term" value="P:proteolysis"/>
    <property type="evidence" value="ECO:0007669"/>
    <property type="project" value="InterPro"/>
</dbReference>
<dbReference type="InterPro" id="IPR009045">
    <property type="entry name" value="Zn_M74/Hedgehog-like"/>
</dbReference>
<keyword evidence="4" id="KW-1185">Reference proteome</keyword>
<sequence>MSVNVGTPSPTLTQTPAKVPAKTPATTPTPTPGANPEAEQWTTITLTKDQVYSGPLVLVNREHKIRPEALPEDIVDLSEQDDLTEGYSLLDPSIELSEAVALRFRELVEGAARDGVRNLRISSGYRNNSEQEELYEEKGSDYALPAGHSEHNLGLSLDLGSTTGAIDQSAEGKWLKKHAWDYGFILRYPKDKVDLTGIQYEPWHFRYVGLPHSRIMKEKNFVLEEYLAYLKEKESIVAEEDGVRYRISYVPVTKRTEFKVPVDGSYEISGDNSDGVIVTVALKEAA</sequence>
<dbReference type="PANTHER" id="PTHR34385:SF1">
    <property type="entry name" value="PEPTIDOGLYCAN L-ALANYL-D-GLUTAMATE ENDOPEPTIDASE CWLK"/>
    <property type="match status" value="1"/>
</dbReference>
<dbReference type="GO" id="GO:0008233">
    <property type="term" value="F:peptidase activity"/>
    <property type="evidence" value="ECO:0007669"/>
    <property type="project" value="InterPro"/>
</dbReference>
<evidence type="ECO:0000313" key="4">
    <source>
        <dbReference type="Proteomes" id="UP000535838"/>
    </source>
</evidence>